<evidence type="ECO:0000256" key="2">
    <source>
        <dbReference type="ARBA" id="ARBA00022475"/>
    </source>
</evidence>
<reference evidence="8 9" key="1">
    <citation type="submission" date="2020-08" db="EMBL/GenBank/DDBJ databases">
        <title>Sequencing the genomes of 1000 actinobacteria strains.</title>
        <authorList>
            <person name="Klenk H.-P."/>
        </authorList>
    </citation>
    <scope>NUCLEOTIDE SEQUENCE [LARGE SCALE GENOMIC DNA]</scope>
    <source>
        <strain evidence="8 9">DSM 45518</strain>
    </source>
</reference>
<name>A0A7W7CRG0_9ACTN</name>
<evidence type="ECO:0000313" key="8">
    <source>
        <dbReference type="EMBL" id="MBB4693360.1"/>
    </source>
</evidence>
<evidence type="ECO:0000256" key="3">
    <source>
        <dbReference type="ARBA" id="ARBA00022692"/>
    </source>
</evidence>
<evidence type="ECO:0000256" key="1">
    <source>
        <dbReference type="ARBA" id="ARBA00004651"/>
    </source>
</evidence>
<keyword evidence="5 7" id="KW-0472">Membrane</keyword>
<feature type="transmembrane region" description="Helical" evidence="7">
    <location>
        <begin position="184"/>
        <end position="206"/>
    </location>
</feature>
<dbReference type="RefSeq" id="WP_239093637.1">
    <property type="nucleotide sequence ID" value="NZ_BOMC01000080.1"/>
</dbReference>
<dbReference type="AlphaFoldDB" id="A0A7W7CRG0"/>
<feature type="transmembrane region" description="Helical" evidence="7">
    <location>
        <begin position="248"/>
        <end position="275"/>
    </location>
</feature>
<dbReference type="PANTHER" id="PTHR30213:SF1">
    <property type="entry name" value="INNER MEMBRANE PROTEIN YHJD"/>
    <property type="match status" value="1"/>
</dbReference>
<feature type="transmembrane region" description="Helical" evidence="7">
    <location>
        <begin position="135"/>
        <end position="164"/>
    </location>
</feature>
<keyword evidence="9" id="KW-1185">Reference proteome</keyword>
<keyword evidence="4 7" id="KW-1133">Transmembrane helix</keyword>
<sequence length="308" mass="32947">MVRRLFGDVTKACRWLRRVRWVDRLVRAGVRYDEADGGRLSAAVTYYAFFATFALQLVAFAVFGPVLDDSSVVRSIQQYVAHDLPTMDVQALRHARATAGVIAFVGLPVTGWFWVDALRSSIRRIWRLPEYPGALAVRVLIDLGVLTGLGVLLTGSLWVAYVTSAAANRVADASDAGAVLSHRWLTAFGFLVGVVVNTVLACGALTALPRVRMSWRRLLGPALLVGVGTELLKTIGGVYVRLTEANPVYQLVAGAVGLLVFLNAINQMLLFAAALTATSAAGRSADLAEPGAGPLPGADEEGGRYRPA</sequence>
<dbReference type="PIRSF" id="PIRSF035875">
    <property type="entry name" value="RNase_BN"/>
    <property type="match status" value="1"/>
</dbReference>
<evidence type="ECO:0000256" key="7">
    <source>
        <dbReference type="SAM" id="Phobius"/>
    </source>
</evidence>
<evidence type="ECO:0000313" key="9">
    <source>
        <dbReference type="Proteomes" id="UP000542742"/>
    </source>
</evidence>
<feature type="transmembrane region" description="Helical" evidence="7">
    <location>
        <begin position="46"/>
        <end position="67"/>
    </location>
</feature>
<evidence type="ECO:0000256" key="4">
    <source>
        <dbReference type="ARBA" id="ARBA00022989"/>
    </source>
</evidence>
<dbReference type="PANTHER" id="PTHR30213">
    <property type="entry name" value="INNER MEMBRANE PROTEIN YHJD"/>
    <property type="match status" value="1"/>
</dbReference>
<dbReference type="GO" id="GO:0005886">
    <property type="term" value="C:plasma membrane"/>
    <property type="evidence" value="ECO:0007669"/>
    <property type="project" value="UniProtKB-SubCell"/>
</dbReference>
<proteinExistence type="predicted"/>
<keyword evidence="3 7" id="KW-0812">Transmembrane</keyword>
<protein>
    <submittedName>
        <fullName evidence="8">Membrane protein</fullName>
    </submittedName>
</protein>
<evidence type="ECO:0000256" key="5">
    <source>
        <dbReference type="ARBA" id="ARBA00023136"/>
    </source>
</evidence>
<dbReference type="EMBL" id="JACHMF010000001">
    <property type="protein sequence ID" value="MBB4693360.1"/>
    <property type="molecule type" value="Genomic_DNA"/>
</dbReference>
<feature type="region of interest" description="Disordered" evidence="6">
    <location>
        <begin position="286"/>
        <end position="308"/>
    </location>
</feature>
<accession>A0A7W7CRG0</accession>
<evidence type="ECO:0000256" key="6">
    <source>
        <dbReference type="SAM" id="MobiDB-lite"/>
    </source>
</evidence>
<feature type="transmembrane region" description="Helical" evidence="7">
    <location>
        <begin position="97"/>
        <end position="115"/>
    </location>
</feature>
<dbReference type="Pfam" id="PF03631">
    <property type="entry name" value="Virul_fac_BrkB"/>
    <property type="match status" value="1"/>
</dbReference>
<dbReference type="InterPro" id="IPR017039">
    <property type="entry name" value="Virul_fac_BrkB"/>
</dbReference>
<dbReference type="Proteomes" id="UP000542742">
    <property type="component" value="Unassembled WGS sequence"/>
</dbReference>
<feature type="transmembrane region" description="Helical" evidence="7">
    <location>
        <begin position="218"/>
        <end position="242"/>
    </location>
</feature>
<comment type="subcellular location">
    <subcellularLocation>
        <location evidence="1">Cell membrane</location>
        <topology evidence="1">Multi-pass membrane protein</topology>
    </subcellularLocation>
</comment>
<keyword evidence="2" id="KW-1003">Cell membrane</keyword>
<organism evidence="8 9">
    <name type="scientific">Paractinoplanes abujensis</name>
    <dbReference type="NCBI Taxonomy" id="882441"/>
    <lineage>
        <taxon>Bacteria</taxon>
        <taxon>Bacillati</taxon>
        <taxon>Actinomycetota</taxon>
        <taxon>Actinomycetes</taxon>
        <taxon>Micromonosporales</taxon>
        <taxon>Micromonosporaceae</taxon>
        <taxon>Paractinoplanes</taxon>
    </lineage>
</organism>
<gene>
    <name evidence="8" type="ORF">BKA14_003508</name>
</gene>
<comment type="caution">
    <text evidence="8">The sequence shown here is derived from an EMBL/GenBank/DDBJ whole genome shotgun (WGS) entry which is preliminary data.</text>
</comment>